<feature type="binding site" evidence="9">
    <location>
        <position position="176"/>
    </location>
    <ligand>
        <name>Fe cation</name>
        <dbReference type="ChEBI" id="CHEBI:24875"/>
        <label>1</label>
    </ligand>
</feature>
<dbReference type="CDD" id="cd01042">
    <property type="entry name" value="DMQH"/>
    <property type="match status" value="1"/>
</dbReference>
<evidence type="ECO:0000256" key="8">
    <source>
        <dbReference type="ARBA" id="ARBA00023136"/>
    </source>
</evidence>
<comment type="subcellular location">
    <subcellularLocation>
        <location evidence="9">Cell membrane</location>
        <topology evidence="9">Peripheral membrane protein</topology>
    </subcellularLocation>
</comment>
<dbReference type="EMBL" id="SHNN01000007">
    <property type="protein sequence ID" value="MCX2983348.1"/>
    <property type="molecule type" value="Genomic_DNA"/>
</dbReference>
<keyword evidence="6 9" id="KW-0408">Iron</keyword>
<feature type="binding site" evidence="9">
    <location>
        <position position="179"/>
    </location>
    <ligand>
        <name>Fe cation</name>
        <dbReference type="ChEBI" id="CHEBI:24875"/>
        <label>2</label>
    </ligand>
</feature>
<evidence type="ECO:0000256" key="4">
    <source>
        <dbReference type="ARBA" id="ARBA00022723"/>
    </source>
</evidence>
<evidence type="ECO:0000313" key="11">
    <source>
        <dbReference type="EMBL" id="MCX2983348.1"/>
    </source>
</evidence>
<feature type="region of interest" description="Disordered" evidence="10">
    <location>
        <begin position="22"/>
        <end position="44"/>
    </location>
</feature>
<evidence type="ECO:0000256" key="2">
    <source>
        <dbReference type="ARBA" id="ARBA00022475"/>
    </source>
</evidence>
<dbReference type="Pfam" id="PF03232">
    <property type="entry name" value="COQ7"/>
    <property type="match status" value="1"/>
</dbReference>
<evidence type="ECO:0000256" key="6">
    <source>
        <dbReference type="ARBA" id="ARBA00023004"/>
    </source>
</evidence>
<dbReference type="InterPro" id="IPR011566">
    <property type="entry name" value="Ubq_synth_Coq7"/>
</dbReference>
<dbReference type="HAMAP" id="MF_01658">
    <property type="entry name" value="COQ7"/>
    <property type="match status" value="1"/>
</dbReference>
<evidence type="ECO:0000256" key="3">
    <source>
        <dbReference type="ARBA" id="ARBA00022688"/>
    </source>
</evidence>
<feature type="binding site" evidence="9">
    <location>
        <position position="176"/>
    </location>
    <ligand>
        <name>Fe cation</name>
        <dbReference type="ChEBI" id="CHEBI:24875"/>
        <label>2</label>
    </ligand>
</feature>
<feature type="binding site" evidence="9">
    <location>
        <position position="62"/>
    </location>
    <ligand>
        <name>Fe cation</name>
        <dbReference type="ChEBI" id="CHEBI:24875"/>
        <label>1</label>
    </ligand>
</feature>
<feature type="binding site" evidence="9">
    <location>
        <position position="144"/>
    </location>
    <ligand>
        <name>Fe cation</name>
        <dbReference type="ChEBI" id="CHEBI:24875"/>
        <label>2</label>
    </ligand>
</feature>
<dbReference type="PANTHER" id="PTHR11237:SF4">
    <property type="entry name" value="5-DEMETHOXYUBIQUINONE HYDROXYLASE, MITOCHONDRIAL"/>
    <property type="match status" value="1"/>
</dbReference>
<keyword evidence="8 9" id="KW-0472">Membrane</keyword>
<comment type="function">
    <text evidence="9">Catalyzes the hydroxylation of 2-nonaprenyl-3-methyl-6-methoxy-1,4-benzoquinol during ubiquinone biosynthesis.</text>
</comment>
<proteinExistence type="inferred from homology"/>
<keyword evidence="3 9" id="KW-0831">Ubiquinone biosynthesis</keyword>
<evidence type="ECO:0000313" key="12">
    <source>
        <dbReference type="Proteomes" id="UP001143362"/>
    </source>
</evidence>
<keyword evidence="2 9" id="KW-1003">Cell membrane</keyword>
<feature type="binding site" evidence="9">
    <location>
        <position position="92"/>
    </location>
    <ligand>
        <name>Fe cation</name>
        <dbReference type="ChEBI" id="CHEBI:24875"/>
        <label>1</label>
    </ligand>
</feature>
<organism evidence="11 12">
    <name type="scientific">Candidatus Litorirhabdus singularis</name>
    <dbReference type="NCBI Taxonomy" id="2518993"/>
    <lineage>
        <taxon>Bacteria</taxon>
        <taxon>Pseudomonadati</taxon>
        <taxon>Pseudomonadota</taxon>
        <taxon>Gammaproteobacteria</taxon>
        <taxon>Cellvibrionales</taxon>
        <taxon>Halieaceae</taxon>
        <taxon>Candidatus Litorirhabdus</taxon>
    </lineage>
</organism>
<dbReference type="InterPro" id="IPR009078">
    <property type="entry name" value="Ferritin-like_SF"/>
</dbReference>
<comment type="caution">
    <text evidence="11">The sequence shown here is derived from an EMBL/GenBank/DDBJ whole genome shotgun (WGS) entry which is preliminary data.</text>
</comment>
<comment type="pathway">
    <text evidence="1 9">Cofactor biosynthesis; ubiquinone biosynthesis.</text>
</comment>
<evidence type="ECO:0000256" key="7">
    <source>
        <dbReference type="ARBA" id="ARBA00023033"/>
    </source>
</evidence>
<keyword evidence="5 9" id="KW-0560">Oxidoreductase</keyword>
<dbReference type="InterPro" id="IPR012347">
    <property type="entry name" value="Ferritin-like"/>
</dbReference>
<comment type="similarity">
    <text evidence="9">Belongs to the COQ7 family.</text>
</comment>
<keyword evidence="4 9" id="KW-0479">Metal-binding</keyword>
<dbReference type="Gene3D" id="1.20.1260.10">
    <property type="match status" value="1"/>
</dbReference>
<feature type="binding site" evidence="9">
    <location>
        <position position="92"/>
    </location>
    <ligand>
        <name>Fe cation</name>
        <dbReference type="ChEBI" id="CHEBI:24875"/>
        <label>2</label>
    </ligand>
</feature>
<evidence type="ECO:0000256" key="1">
    <source>
        <dbReference type="ARBA" id="ARBA00004749"/>
    </source>
</evidence>
<evidence type="ECO:0000256" key="10">
    <source>
        <dbReference type="SAM" id="MobiDB-lite"/>
    </source>
</evidence>
<comment type="cofactor">
    <cofactor evidence="9">
        <name>Fe cation</name>
        <dbReference type="ChEBI" id="CHEBI:24875"/>
    </cofactor>
    <text evidence="9">Binds 2 iron ions per subunit.</text>
</comment>
<evidence type="ECO:0000256" key="5">
    <source>
        <dbReference type="ARBA" id="ARBA00023002"/>
    </source>
</evidence>
<accession>A0ABT3TM29</accession>
<dbReference type="NCBIfam" id="NF033656">
    <property type="entry name" value="DMQ_monoox_COQ7"/>
    <property type="match status" value="1"/>
</dbReference>
<keyword evidence="7 9" id="KW-0503">Monooxygenase</keyword>
<dbReference type="SUPFAM" id="SSF47240">
    <property type="entry name" value="Ferritin-like"/>
    <property type="match status" value="1"/>
</dbReference>
<feature type="binding site" evidence="9">
    <location>
        <position position="95"/>
    </location>
    <ligand>
        <name>Fe cation</name>
        <dbReference type="ChEBI" id="CHEBI:24875"/>
        <label>1</label>
    </ligand>
</feature>
<dbReference type="EC" id="1.14.99.60" evidence="9"/>
<comment type="catalytic activity">
    <reaction evidence="9">
        <text>a 5-methoxy-2-methyl-3-(all-trans-polyprenyl)benzene-1,4-diol + AH2 + O2 = a 3-demethylubiquinol + A + H2O</text>
        <dbReference type="Rhea" id="RHEA:50908"/>
        <dbReference type="Rhea" id="RHEA-COMP:10859"/>
        <dbReference type="Rhea" id="RHEA-COMP:10914"/>
        <dbReference type="ChEBI" id="CHEBI:13193"/>
        <dbReference type="ChEBI" id="CHEBI:15377"/>
        <dbReference type="ChEBI" id="CHEBI:15379"/>
        <dbReference type="ChEBI" id="CHEBI:17499"/>
        <dbReference type="ChEBI" id="CHEBI:84167"/>
        <dbReference type="ChEBI" id="CHEBI:84422"/>
        <dbReference type="EC" id="1.14.99.60"/>
    </reaction>
</comment>
<protein>
    <recommendedName>
        <fullName evidence="9">3-demethoxyubiquinol 3-hydroxylase</fullName>
        <shortName evidence="9">DMQ hydroxylase</shortName>
        <ecNumber evidence="9">1.14.99.60</ecNumber>
    </recommendedName>
    <alternativeName>
        <fullName evidence="9">2-nonaprenyl-3-methyl-6-methoxy-1,4-benzoquinol hydroxylase</fullName>
    </alternativeName>
</protein>
<dbReference type="Proteomes" id="UP001143362">
    <property type="component" value="Unassembled WGS sequence"/>
</dbReference>
<dbReference type="PANTHER" id="PTHR11237">
    <property type="entry name" value="COENZYME Q10 BIOSYNTHESIS PROTEIN 7"/>
    <property type="match status" value="1"/>
</dbReference>
<keyword evidence="12" id="KW-1185">Reference proteome</keyword>
<dbReference type="RefSeq" id="WP_279247452.1">
    <property type="nucleotide sequence ID" value="NZ_SHNN01000007.1"/>
</dbReference>
<dbReference type="GO" id="GO:0004497">
    <property type="term" value="F:monooxygenase activity"/>
    <property type="evidence" value="ECO:0007669"/>
    <property type="project" value="UniProtKB-KW"/>
</dbReference>
<name>A0ABT3TM29_9GAMM</name>
<sequence>MQRRLTPLDRFIERADSVLRTLSDSSNQAMRPSPAQDTEDTELDAGQRQHVAGLMRVNHTGEVCAQALYQGQALTADLPEVRADMEQAASEEIDHLVWCEERLQQLGSHTSLLNPAFYGMSFLMGAAAGLAGDKWSLGFVAATEERVCDHLREHLEKLPEADIKSRQIIVQMLADEERHGSQALEAGGAHLPSPVKQLMTHVAKVMTGASYRL</sequence>
<evidence type="ECO:0000256" key="9">
    <source>
        <dbReference type="HAMAP-Rule" id="MF_01658"/>
    </source>
</evidence>
<gene>
    <name evidence="9 11" type="primary">coq7</name>
    <name evidence="11" type="ORF">EYC98_21010</name>
</gene>
<dbReference type="InterPro" id="IPR047809">
    <property type="entry name" value="COQ7_proteobact"/>
</dbReference>
<reference evidence="11" key="1">
    <citation type="submission" date="2019-02" db="EMBL/GenBank/DDBJ databases">
        <authorList>
            <person name="Li S.-H."/>
        </authorList>
    </citation>
    <scope>NUCLEOTIDE SEQUENCE</scope>
    <source>
        <strain evidence="11">IMCC14734</strain>
    </source>
</reference>